<reference evidence="1" key="1">
    <citation type="submission" date="2023-03" db="EMBL/GenBank/DDBJ databases">
        <authorList>
            <person name="Shen W."/>
            <person name="Cai J."/>
        </authorList>
    </citation>
    <scope>NUCLEOTIDE SEQUENCE</scope>
    <source>
        <strain evidence="1">B226-2</strain>
    </source>
</reference>
<dbReference type="EMBL" id="JARQBJ010000003">
    <property type="protein sequence ID" value="MDT2810336.1"/>
    <property type="molecule type" value="Genomic_DNA"/>
</dbReference>
<organism evidence="1 2">
    <name type="scientific">Enterococcus asini</name>
    <dbReference type="NCBI Taxonomy" id="57732"/>
    <lineage>
        <taxon>Bacteria</taxon>
        <taxon>Bacillati</taxon>
        <taxon>Bacillota</taxon>
        <taxon>Bacilli</taxon>
        <taxon>Lactobacillales</taxon>
        <taxon>Enterococcaceae</taxon>
        <taxon>Enterococcus</taxon>
    </lineage>
</organism>
<proteinExistence type="predicted"/>
<sequence>MSEPTEKKSKFGPFGEFLINTSTALWEGLLNEPDRSTLQNQAMAEMTQELQLAASQKSIVVLLVEKQYDHSRYETITGWIAAKEFGPVVPVKLPNDLLPLQMVPLERVKKISVLAKDGTKKSVTRP</sequence>
<protein>
    <submittedName>
        <fullName evidence="1">Uncharacterized protein</fullName>
    </submittedName>
</protein>
<name>A0AAW8U081_9ENTE</name>
<dbReference type="Proteomes" id="UP001256711">
    <property type="component" value="Unassembled WGS sequence"/>
</dbReference>
<dbReference type="AlphaFoldDB" id="A0AAW8U081"/>
<dbReference type="GeneID" id="78364750"/>
<gene>
    <name evidence="1" type="ORF">P7H43_07560</name>
</gene>
<accession>A0AAW8U081</accession>
<evidence type="ECO:0000313" key="1">
    <source>
        <dbReference type="EMBL" id="MDT2810336.1"/>
    </source>
</evidence>
<dbReference type="RefSeq" id="WP_010754664.1">
    <property type="nucleotide sequence ID" value="NZ_CABJBY010000001.1"/>
</dbReference>
<comment type="caution">
    <text evidence="1">The sequence shown here is derived from an EMBL/GenBank/DDBJ whole genome shotgun (WGS) entry which is preliminary data.</text>
</comment>
<evidence type="ECO:0000313" key="2">
    <source>
        <dbReference type="Proteomes" id="UP001256711"/>
    </source>
</evidence>